<feature type="domain" description="C2H2-type" evidence="11">
    <location>
        <begin position="1887"/>
        <end position="1915"/>
    </location>
</feature>
<feature type="domain" description="C2H2-type" evidence="11">
    <location>
        <begin position="1715"/>
        <end position="1742"/>
    </location>
</feature>
<evidence type="ECO:0000256" key="6">
    <source>
        <dbReference type="ARBA" id="ARBA00023015"/>
    </source>
</evidence>
<dbReference type="InterPro" id="IPR050752">
    <property type="entry name" value="C2H2-ZF_domain"/>
</dbReference>
<feature type="domain" description="C2H2-type" evidence="11">
    <location>
        <begin position="516"/>
        <end position="544"/>
    </location>
</feature>
<dbReference type="PANTHER" id="PTHR24384:SF189">
    <property type="entry name" value="C2H2-TYPE DOMAIN-CONTAINING PROTEIN-RELATED"/>
    <property type="match status" value="1"/>
</dbReference>
<feature type="domain" description="C2H2-type" evidence="11">
    <location>
        <begin position="183"/>
        <end position="211"/>
    </location>
</feature>
<feature type="domain" description="C2H2-type" evidence="11">
    <location>
        <begin position="1428"/>
        <end position="1455"/>
    </location>
</feature>
<dbReference type="InterPro" id="IPR036236">
    <property type="entry name" value="Znf_C2H2_sf"/>
</dbReference>
<dbReference type="FunFam" id="3.30.160.60:FF:000065">
    <property type="entry name" value="B-cell CLL/lymphoma 6, member B"/>
    <property type="match status" value="1"/>
</dbReference>
<evidence type="ECO:0000256" key="7">
    <source>
        <dbReference type="ARBA" id="ARBA00023125"/>
    </source>
</evidence>
<evidence type="ECO:0000256" key="10">
    <source>
        <dbReference type="PROSITE-ProRule" id="PRU00042"/>
    </source>
</evidence>
<keyword evidence="2" id="KW-0479">Metal-binding</keyword>
<keyword evidence="3" id="KW-0677">Repeat</keyword>
<dbReference type="Gene3D" id="3.30.160.60">
    <property type="entry name" value="Classic Zinc Finger"/>
    <property type="match status" value="35"/>
</dbReference>
<evidence type="ECO:0000256" key="8">
    <source>
        <dbReference type="ARBA" id="ARBA00023163"/>
    </source>
</evidence>
<dbReference type="FunFam" id="3.30.160.60:FF:000100">
    <property type="entry name" value="Zinc finger 45-like"/>
    <property type="match status" value="2"/>
</dbReference>
<feature type="domain" description="C2H2-type" evidence="11">
    <location>
        <begin position="1514"/>
        <end position="1541"/>
    </location>
</feature>
<feature type="domain" description="C2H2-type" evidence="11">
    <location>
        <begin position="407"/>
        <end position="434"/>
    </location>
</feature>
<evidence type="ECO:0000313" key="12">
    <source>
        <dbReference type="EMBL" id="CAL4079130.1"/>
    </source>
</evidence>
<feature type="domain" description="C2H2-type" evidence="11">
    <location>
        <begin position="270"/>
        <end position="297"/>
    </location>
</feature>
<dbReference type="Pfam" id="PF00096">
    <property type="entry name" value="zf-C2H2"/>
    <property type="match status" value="10"/>
</dbReference>
<feature type="domain" description="C2H2-type" evidence="11">
    <location>
        <begin position="212"/>
        <end position="239"/>
    </location>
</feature>
<dbReference type="GO" id="GO:0008270">
    <property type="term" value="F:zinc ion binding"/>
    <property type="evidence" value="ECO:0007669"/>
    <property type="project" value="UniProtKB-KW"/>
</dbReference>
<dbReference type="InterPro" id="IPR011011">
    <property type="entry name" value="Znf_FYVE_PHD"/>
</dbReference>
<comment type="caution">
    <text evidence="12">The sequence shown here is derived from an EMBL/GenBank/DDBJ whole genome shotgun (WGS) entry which is preliminary data.</text>
</comment>
<gene>
    <name evidence="12" type="ORF">MNOR_LOCUS10853</name>
</gene>
<evidence type="ECO:0000256" key="4">
    <source>
        <dbReference type="ARBA" id="ARBA00022771"/>
    </source>
</evidence>
<feature type="domain" description="C2H2-type" evidence="11">
    <location>
        <begin position="1456"/>
        <end position="1483"/>
    </location>
</feature>
<feature type="domain" description="C2H2-type" evidence="11">
    <location>
        <begin position="1830"/>
        <end position="1858"/>
    </location>
</feature>
<keyword evidence="8" id="KW-0804">Transcription</keyword>
<dbReference type="GO" id="GO:0000978">
    <property type="term" value="F:RNA polymerase II cis-regulatory region sequence-specific DNA binding"/>
    <property type="evidence" value="ECO:0007669"/>
    <property type="project" value="TreeGrafter"/>
</dbReference>
<dbReference type="InterPro" id="IPR013083">
    <property type="entry name" value="Znf_RING/FYVE/PHD"/>
</dbReference>
<dbReference type="EMBL" id="CAXKWB010005580">
    <property type="protein sequence ID" value="CAL4079130.1"/>
    <property type="molecule type" value="Genomic_DNA"/>
</dbReference>
<evidence type="ECO:0000259" key="11">
    <source>
        <dbReference type="PROSITE" id="PS50157"/>
    </source>
</evidence>
<feature type="domain" description="C2H2-type" evidence="11">
    <location>
        <begin position="1859"/>
        <end position="1886"/>
    </location>
</feature>
<dbReference type="InterPro" id="IPR013087">
    <property type="entry name" value="Znf_C2H2_type"/>
</dbReference>
<feature type="domain" description="C2H2-type" evidence="11">
    <location>
        <begin position="729"/>
        <end position="756"/>
    </location>
</feature>
<dbReference type="GO" id="GO:0000981">
    <property type="term" value="F:DNA-binding transcription factor activity, RNA polymerase II-specific"/>
    <property type="evidence" value="ECO:0007669"/>
    <property type="project" value="TreeGrafter"/>
</dbReference>
<feature type="domain" description="C2H2-type" evidence="11">
    <location>
        <begin position="1599"/>
        <end position="1626"/>
    </location>
</feature>
<dbReference type="GO" id="GO:0005634">
    <property type="term" value="C:nucleus"/>
    <property type="evidence" value="ECO:0007669"/>
    <property type="project" value="UniProtKB-SubCell"/>
</dbReference>
<dbReference type="SUPFAM" id="SSF57667">
    <property type="entry name" value="beta-beta-alpha zinc fingers"/>
    <property type="match status" value="25"/>
</dbReference>
<dbReference type="FunFam" id="3.30.160.60:FF:000446">
    <property type="entry name" value="Zinc finger protein"/>
    <property type="match status" value="3"/>
</dbReference>
<feature type="domain" description="C2H2-type" evidence="11">
    <location>
        <begin position="672"/>
        <end position="699"/>
    </location>
</feature>
<proteinExistence type="predicted"/>
<feature type="domain" description="C2H2-type" evidence="11">
    <location>
        <begin position="1542"/>
        <end position="1570"/>
    </location>
</feature>
<evidence type="ECO:0000256" key="1">
    <source>
        <dbReference type="ARBA" id="ARBA00004123"/>
    </source>
</evidence>
<feature type="domain" description="C2H2-type" evidence="11">
    <location>
        <begin position="1686"/>
        <end position="1714"/>
    </location>
</feature>
<keyword evidence="9" id="KW-0539">Nucleus</keyword>
<feature type="domain" description="C2H2-type" evidence="11">
    <location>
        <begin position="956"/>
        <end position="983"/>
    </location>
</feature>
<dbReference type="SUPFAM" id="SSF57903">
    <property type="entry name" value="FYVE/PHD zinc finger"/>
    <property type="match status" value="1"/>
</dbReference>
<feature type="domain" description="C2H2-type" evidence="11">
    <location>
        <begin position="1183"/>
        <end position="1212"/>
    </location>
</feature>
<dbReference type="Gene3D" id="3.30.40.10">
    <property type="entry name" value="Zinc/RING finger domain, C3HC4 (zinc finger)"/>
    <property type="match status" value="1"/>
</dbReference>
<keyword evidence="4 10" id="KW-0863">Zinc-finger</keyword>
<feature type="domain" description="C2H2-type" evidence="11">
    <location>
        <begin position="787"/>
        <end position="814"/>
    </location>
</feature>
<keyword evidence="5" id="KW-0862">Zinc</keyword>
<dbReference type="PANTHER" id="PTHR24384">
    <property type="entry name" value="FINGER PUTATIVE TRANSCRIPTION FACTOR FAMILY-RELATED"/>
    <property type="match status" value="1"/>
</dbReference>
<feature type="domain" description="C2H2-type" evidence="11">
    <location>
        <begin position="1213"/>
        <end position="1240"/>
    </location>
</feature>
<dbReference type="SMART" id="SM00355">
    <property type="entry name" value="ZnF_C2H2"/>
    <property type="match status" value="45"/>
</dbReference>
<accession>A0AAV2QDI7</accession>
<sequence>MENALSKKRKRDVVLEEENICAYDNQSQDISNKITHSHNVHCGICKVIIDEDSKGILCKVCEDWFHNNCNKTPLSHELCALLSEALKNEQYETVIKNEVKTEENDCYLGSTTPEIKLENKELHNYLVTVVGKPTFEGEIHPYALVPLKVEGEDANEWVSTEEAKVDSPNLNQHKIMNTGKIPLQCNICEYSTSHTTYLKEHHITAHSLEKPFVCEVCGNKFTAARHMRKHMALHAIEHLFEGTECDKKYATEKLLAEHKLSHIPNEERPHACNQCEKCFIDIRQLKSHKSIHTGDLQTEKIFNSADSVVTISTEMEEVHSEERVSTEDMELDSDEEVLTEEAIAVKSISDLLNISHENWLNTTDGILSITTSRGRRSKCNLCPKDFLHLEDCIAHKLSDHEGVHKPYKCPVCKTVWKTKKARKEHLIIHSDQRQFKCEICDYSTINKGSLKEHQITFHSVEKPFACDGNIESLSETVVVKNTSDLHNISHENRLNITDGILSIKTTTGTTSTCNLSKCNLCTKAFLHLEDCIAHKRRDHEGVQKPYKCPICKTAWTTKQARNVHSETHSDEIQFKCEICDYSTRNKSNLKEHNNSAHSLEKTFACELCCQKFTSAKHMRKHMLTHVTDKLIECTKADKKYATEKHISDHKLSQMPIVLLKRLKNVHAGNVKFICNVCDKAFHRASNLNQHKKMHTGERPLKSEVCNYATKYTTHLEKYHMRVHSLEKPFACELCNKKFIAARYLQNHILTHEIDKSFDCTECDKKYPNEQRLAEHKISHIPNEEKTFACDQCEKGFKDTGQLISHKSIHTGDMQTEEMFNSEDSVVEIPTEEEEAHSEEKDLAENVEVESDEVVPTEEDKEVLNINQKKIQKFKVRENIAYGNIKTLSETVVVKNSLDLLNIIPENLSNITDGILSIKKKARGTRSKCNLCPKAFLHLEDCIAHKLSDHEGVQKPYKCPVCKTVWKTKQERKLHLETHSDERPFKCEICDYAARTKCHLKYHISVHSLEKPFACEVCSQKFKGARHMRKHMLTHVKDKLFECTKCDKKYATAKLLAEHKLSHIPNEERTHACDQCERRFNAIRLLKRHKSTHASDKKFICNVCDKAFHHASNLNQHKKMHTGERPLKCKLCNYATKYTTHLKEHHMHVHSLEKPFACKLCNKKFVAARFLRKHMLTHEIYKSFDCTECDKKYPIEQLLAEHMISHIPNGEKTFACDQCEKCFNDTEQLISHKSIHTGYMQTDEIFNLEDSVVEIPTEEEEAHSEENELTENVEVDSDEVVPTEEEKEVLNMNQKKIEFKLKTLSETVVVKNTLDLLNISPENLSNITDGILSIKTTARGTRSNCNLCLKDFLHLEDCIAHKLSDHEGVQKPYKCPVCKTVWKTKQERKLHLETHSDERPFKCEICDYAARTKCHLKDHISVHSLEKPFACEVCSQKFKGARQMRKHMLTHVKDKLFECTKCDKKYATAKLLAEHKLSHIPNEERTHACDQCERRFNDIILLKRHKSTHASDKKFNCNVCDKAFHHASNLKQHEKIHTGEKPLKCEICNYATRYTTHLKEHHMRVHSLEKPFACEVCSQKFIAARHLQKHMLTHATEKSFECTECDKKYATEKLLAEHKLIHIPNEERPHACDKCEKRFNNIGQLNYHNKYFHTVTSNFVCEICGKVFLHASNFKQHEKLHTGEKPLKCELCNYATRYTTHLKEHHISVHSLEKPFACEVCSQKFTAARHLQKHMLIHATEKSFECTECDKKYATEKLLAEHKLIHIPNEERPHACDKCEKCFNNIGQLNYHNKYFHTGTGNFVCEICDKVFSHPSLLKRHISRHTEERPFKCEICGKGFKAKIGIKVHMELVHTHETPFGCDVCGKNYKLKRTLINHKCVKPTEVPFECDACGKRYKSKSCLVDHKRSNRSSCKALNTSVSPPQKK</sequence>
<protein>
    <recommendedName>
        <fullName evidence="11">C2H2-type domain-containing protein</fullName>
    </recommendedName>
</protein>
<dbReference type="PROSITE" id="PS50157">
    <property type="entry name" value="ZINC_FINGER_C2H2_2"/>
    <property type="match status" value="42"/>
</dbReference>
<feature type="domain" description="C2H2-type" evidence="11">
    <location>
        <begin position="1802"/>
        <end position="1829"/>
    </location>
</feature>
<feature type="domain" description="C2H2-type" evidence="11">
    <location>
        <begin position="1040"/>
        <end position="1067"/>
    </location>
</feature>
<name>A0AAV2QDI7_MEGNR</name>
<feature type="domain" description="C2H2-type" evidence="11">
    <location>
        <begin position="1571"/>
        <end position="1598"/>
    </location>
</feature>
<keyword evidence="6" id="KW-0805">Transcription regulation</keyword>
<feature type="domain" description="C2H2-type" evidence="11">
    <location>
        <begin position="435"/>
        <end position="463"/>
    </location>
</feature>
<comment type="subcellular location">
    <subcellularLocation>
        <location evidence="1">Nucleus</location>
    </subcellularLocation>
</comment>
<evidence type="ECO:0000256" key="5">
    <source>
        <dbReference type="ARBA" id="ARBA00022833"/>
    </source>
</evidence>
<dbReference type="FunFam" id="3.30.160.60:FF:000448">
    <property type="entry name" value="RE1-silencing transcription factor A"/>
    <property type="match status" value="2"/>
</dbReference>
<dbReference type="PROSITE" id="PS00028">
    <property type="entry name" value="ZINC_FINGER_C2H2_1"/>
    <property type="match status" value="35"/>
</dbReference>
<feature type="domain" description="C2H2-type" evidence="11">
    <location>
        <begin position="757"/>
        <end position="784"/>
    </location>
</feature>
<feature type="domain" description="C2H2-type" evidence="11">
    <location>
        <begin position="984"/>
        <end position="1011"/>
    </location>
</feature>
<dbReference type="FunFam" id="3.30.160.60:FF:001009">
    <property type="entry name" value="Zinc finger protein 26"/>
    <property type="match status" value="1"/>
</dbReference>
<evidence type="ECO:0000313" key="13">
    <source>
        <dbReference type="Proteomes" id="UP001497623"/>
    </source>
</evidence>
<evidence type="ECO:0000256" key="3">
    <source>
        <dbReference type="ARBA" id="ARBA00022737"/>
    </source>
</evidence>
<evidence type="ECO:0000256" key="2">
    <source>
        <dbReference type="ARBA" id="ARBA00022723"/>
    </source>
</evidence>
<dbReference type="Proteomes" id="UP001497623">
    <property type="component" value="Unassembled WGS sequence"/>
</dbReference>
<feature type="domain" description="C2H2-type" evidence="11">
    <location>
        <begin position="574"/>
        <end position="602"/>
    </location>
</feature>
<feature type="domain" description="C2H2-type" evidence="11">
    <location>
        <begin position="1126"/>
        <end position="1154"/>
    </location>
</feature>
<feature type="domain" description="C2H2-type" evidence="11">
    <location>
        <begin position="603"/>
        <end position="630"/>
    </location>
</feature>
<dbReference type="FunFam" id="3.30.160.60:FF:000744">
    <property type="entry name" value="zinc finger E-box-binding homeobox 1"/>
    <property type="match status" value="3"/>
</dbReference>
<feature type="domain" description="C2H2-type" evidence="11">
    <location>
        <begin position="1098"/>
        <end position="1125"/>
    </location>
</feature>
<reference evidence="12 13" key="1">
    <citation type="submission" date="2024-05" db="EMBL/GenBank/DDBJ databases">
        <authorList>
            <person name="Wallberg A."/>
        </authorList>
    </citation>
    <scope>NUCLEOTIDE SEQUENCE [LARGE SCALE GENOMIC DNA]</scope>
</reference>
<keyword evidence="7" id="KW-0238">DNA-binding</keyword>
<feature type="domain" description="C2H2-type" evidence="11">
    <location>
        <begin position="1773"/>
        <end position="1801"/>
    </location>
</feature>
<feature type="domain" description="C2H2-type" evidence="11">
    <location>
        <begin position="1070"/>
        <end position="1097"/>
    </location>
</feature>
<feature type="domain" description="C2H2-type" evidence="11">
    <location>
        <begin position="1372"/>
        <end position="1399"/>
    </location>
</feature>
<feature type="domain" description="C2H2-type" evidence="11">
    <location>
        <begin position="1629"/>
        <end position="1653"/>
    </location>
</feature>
<feature type="domain" description="C2H2-type" evidence="11">
    <location>
        <begin position="1743"/>
        <end position="1770"/>
    </location>
</feature>
<feature type="domain" description="C2H2-type" evidence="11">
    <location>
        <begin position="1400"/>
        <end position="1427"/>
    </location>
</feature>
<keyword evidence="13" id="KW-1185">Reference proteome</keyword>
<feature type="domain" description="C2H2-type" evidence="11">
    <location>
        <begin position="1012"/>
        <end position="1039"/>
    </location>
</feature>
<organism evidence="12 13">
    <name type="scientific">Meganyctiphanes norvegica</name>
    <name type="common">Northern krill</name>
    <name type="synonym">Thysanopoda norvegica</name>
    <dbReference type="NCBI Taxonomy" id="48144"/>
    <lineage>
        <taxon>Eukaryota</taxon>
        <taxon>Metazoa</taxon>
        <taxon>Ecdysozoa</taxon>
        <taxon>Arthropoda</taxon>
        <taxon>Crustacea</taxon>
        <taxon>Multicrustacea</taxon>
        <taxon>Malacostraca</taxon>
        <taxon>Eumalacostraca</taxon>
        <taxon>Eucarida</taxon>
        <taxon>Euphausiacea</taxon>
        <taxon>Euphausiidae</taxon>
        <taxon>Meganyctiphanes</taxon>
    </lineage>
</organism>
<feature type="domain" description="C2H2-type" evidence="11">
    <location>
        <begin position="1155"/>
        <end position="1182"/>
    </location>
</feature>
<feature type="domain" description="C2H2-type" evidence="11">
    <location>
        <begin position="1658"/>
        <end position="1685"/>
    </location>
</feature>
<feature type="domain" description="C2H2-type" evidence="11">
    <location>
        <begin position="1486"/>
        <end position="1513"/>
    </location>
</feature>
<evidence type="ECO:0000256" key="9">
    <source>
        <dbReference type="ARBA" id="ARBA00023242"/>
    </source>
</evidence>
<feature type="domain" description="C2H2-type" evidence="11">
    <location>
        <begin position="546"/>
        <end position="573"/>
    </location>
</feature>